<dbReference type="SUPFAM" id="SSF50494">
    <property type="entry name" value="Trypsin-like serine proteases"/>
    <property type="match status" value="1"/>
</dbReference>
<keyword evidence="19" id="KW-0693">Viral RNA replication</keyword>
<dbReference type="Pfam" id="PF00680">
    <property type="entry name" value="RdRP_1"/>
    <property type="match status" value="1"/>
</dbReference>
<feature type="domain" description="Peptidase C3" evidence="25">
    <location>
        <begin position="2289"/>
        <end position="2497"/>
    </location>
</feature>
<dbReference type="Pfam" id="PF00073">
    <property type="entry name" value="Rhv"/>
    <property type="match status" value="2"/>
</dbReference>
<dbReference type="InterPro" id="IPR043504">
    <property type="entry name" value="Peptidase_S1_PA_chymotrypsin"/>
</dbReference>
<evidence type="ECO:0000256" key="14">
    <source>
        <dbReference type="ARBA" id="ARBA00022806"/>
    </source>
</evidence>
<evidence type="ECO:0000256" key="17">
    <source>
        <dbReference type="ARBA" id="ARBA00022844"/>
    </source>
</evidence>
<dbReference type="InterPro" id="IPR014872">
    <property type="entry name" value="Dicistrovirus_capsid-polyPr_C"/>
</dbReference>
<dbReference type="PROSITE" id="PS50507">
    <property type="entry name" value="RDRP_SSRNA_POS"/>
    <property type="match status" value="1"/>
</dbReference>
<dbReference type="Pfam" id="PF00548">
    <property type="entry name" value="Peptidase_C3"/>
    <property type="match status" value="1"/>
</dbReference>
<dbReference type="GO" id="GO:0033644">
    <property type="term" value="C:host cell membrane"/>
    <property type="evidence" value="ECO:0007669"/>
    <property type="project" value="UniProtKB-SubCell"/>
</dbReference>
<evidence type="ECO:0000256" key="22">
    <source>
        <dbReference type="SAM" id="MobiDB-lite"/>
    </source>
</evidence>
<evidence type="ECO:0000256" key="3">
    <source>
        <dbReference type="ARBA" id="ARBA00004551"/>
    </source>
</evidence>
<keyword evidence="21" id="KW-1035">Host cytoplasm</keyword>
<sequence>MLKICSRPMYIDRRVWSTSDETGKEVLRWVLPNVYFNVASAKPTVCGALNTAYILSMFGAAKFDMKLRVVINSVKFQQGMMMIVFKPFYTEEKEKDIFNNLTCFPHVMIDASVSNSVEMDIPWTNVRDAFPLYADNMQEHAYIGTLHAYVWNKLQTGKTGSIDCTLSFYMWMENLQVYQLAGPKDPRSLNFATDIIRGNNEAFKQTRTIDRQIPISELPQPVTREPQAGMIEGLVDEIGGLAMDTGANLIEHLLQKVARGADAKPSGFNPPQPVVPWVAANSAHGEGIDLSQRLSLQPKSVVRPDASVKPPMNMKDLLSRYTRIGVATWTVNSEENESLVTAPMCPMMPASAGKPLRVKLDKYYVAAVSTECKDIHSDSKFQLELRNPSMLDYISHLYHYWHGSLKYKLEVVCTSMHSGRLYVRYEPYGDRDVSLKECEKAATPGVNWEIQEKHSIEVVTPYMTTTPFLNTFWHPDPGEFTSDALGNTCGGFLEMTVVNRLKVTTGISDTVDINIYIAAGDDFEFMGPATMGGVLDFRDWKYGLVTSGVSDNEKSVFYYIDKWWEDSNVMVQKEFPALYEKVKIGEYQYSRVKQTDTSKWYEGFFLASTDTAMASILKTTYSNMRYMILKGNRMPTFTSHSEAFAWLNTRKPQWPSRLRNLIVDAGMEPTSIIWQKILMWYAVPLMVDNIWRIESLPRMMVSRKGAAPDAGISLFSFNRQKPTEKRQNEPQAKSMSGGPAINPFTSFTSTVAPSNSMIGESHTDMYLLMKRWNMWRTMNLPPDANIGHTGTESSIWTKSYYGWIMPELAQLTSWEQQDYVWEYRIPVTPMLRPQHIGMNGHWQQATSTSRQKIVGCLDLAESNFDGGLEVGGDATITNLCYLGQLFTFWRGSLRYRFTFPDANQEDRPPWVLIVYHPKQYTNSLDGPAVMRVANSKQMRDATKLGTVLWNGNVMANVDVEVPYYSRFSRLMTSMNTYDETTTSGSLMIYTPIRLGSFDRKCTDVNYFDLPIKGLRTWIWQAVGDDFEYQVPRAPPSLVLYPLYAGVRATLDYFDAGWDRYVNNYFYNNSTFDAKPIAKHSWSSVHKRMISGSSDIIHSSERLVSPWKGTESAWGRECSEALKDVTLTRQGEIPKELDEGNKENESERVNVPQADTEPKVEEKPPEVTPSSVDTVDTPLPSAPEITIDGCDEIDGMFGKLKEGIENFSKVMSTANVTLTPFVEKVASVCDKLDKVVGDVGVSVTETSSVVKTGLEYTLNASRLGAFFYGIYNIITAETWNERWIPMAACALALGLSPEIVKQAGDWLMANIGAIFSSEKVHEKNKPQAWDDKWNNDITSFIAEHSTILRMIAAGIVTIVAFYVSPSVPSTTRVKTFATDMVNKLRNMAFIGAGLKTLEWMFKWIANVIKDAAIWVADTFSGGMVTAHRMNAHYPDVIAWLAMVEKYDLEAYKGPLSWDTEARVELWKLLDQGKEMTNKIPSKMGTLYNILTKGLCKLNKLDSEATCLKNAPAFRMDPIHISFYGQAGVKKSSILTYVLGFVANELGYPVHNRFYARNDLEDHWNGYDGQLITLIDDFAQNKDGKSPNELISMKSNICWHVPMAHLEDKGKCFTSKIIGSTTNILFPRPDSIQCYQALWRRRNVLVEVTQAYAEPEGEVGTWKNLRFHLINPTPEAGQDMKTYKRKNLNLVELIIYLTETCKQWERVQKAIVAAGMTGRTITLPDYGDGILPEEPVSDAFSMIFEMLRQGIKVKAELLQQYFDQLTLQQIRTIMNDQRCEKTLSRIDGYSTMAAHYILADETDTVIRGIISNEKGDALIKALEEMITGRNAPYIKADYDDKVIKSIKVVCMGREMSEIEVFYNAVESGEEPLKGAEGGQDEGTDVCGNKATVPPFVLRDYVPKERVTAVKTQVYVNRTNKPQGILEDGFMDSDLEVRKAWQERIDLKTRAEDSLNQRDEMMSAFDQIIESTVNMPRKVKVTLSNEKEISAFVSSHFPKLGDTEKEKLKSQFSRSFNDITKKQAAWVAFSTQKETLTNMKKLFGNECDKFWKKGEADGNWTFDCDGESEEEMELYSLYEVLTTQFGQTEINQMKNNTPKVEDYQASKLYTKVSNFYKAQVEKVTKWFDEHPNIKKIMKICSALVGVFLGYKVIQWLCPSIIEKVKMALGSLFGLTVGVVGVERVDRWKEKGKELVTAGKDKVCSWYDFWRAKMKSSDDAQLREWADEPDTVELFAESMSRLTTHAKTAVEMKRHVDPEAKKSRMNAYMLGQDRKTEDQRLTTPAPRINEMQGCVDEQARDLRNNLLSKGMVRVYWANMEKSVQLSGLMVKGRYLLIPYHFWQGCPRDQSFVIANRDGNTFWEKFEPEFLKKIPDEDVSLYLCSKRVGQFANLVKHFPDFNEIKMLKSTPATLTTMSADRQLWVQPVIAEQVSDITYKLDDGTELNNTFAWDYDAKTGVGDCGAVLLADNPRITKKILGIHVSGVKGQDKGTSAYISRSELLRMMEELPDDSGVLPVSHYPQSLITKGVDQMKIQPQGNFELLGAVDRCNEVRLPHKTEIVPSPIHDKVREHTSEPSVLSPNDPRLEVPGSPLLRAINKYGQPTYPFPPRDVRLVFRHICKEVLHWKVHHDARILTDWEAVFGNEYIDYCDRMNLAASPGFPWTLSRPSGEKGKAYLFDINAEDGIAAEDFRHRYQAREKLAKAGIIIESVWTDCLKDERRPIAKIKAGKTRAFMLPPADFSMMCRKYFMMFCVNFYSNRIDSFSAVGIDPYSSEWTRVVRKLRKNSNLAFAGDFHSFDGIFDPIFMWEIMKIINLWYLKNDPNWTAEDDRVRQCLTEEMIHTVHICKNSIYMKHQGNPSGNPLTVVVNTFAHYAYILLSWIGLARENSPESLSMHAFDRNVAALFYGDDGLYTVKKEASEWFNCKSVSDYLKSYGIEYTDEGKTGELYGVKDLTECTFLKNGFKRLEGTRLWLAPISQDTIYELTNWIRKTDQPIEQMRDNLADVFSFAFHHGEEFFWKLLIKVNEALDERKLKGFVTSYELEKEKFLAKCLN</sequence>
<dbReference type="SUPFAM" id="SSF56672">
    <property type="entry name" value="DNA/RNA polymerases"/>
    <property type="match status" value="1"/>
</dbReference>
<dbReference type="InterPro" id="IPR007094">
    <property type="entry name" value="RNA-dir_pol_PSvirus"/>
</dbReference>
<evidence type="ECO:0000256" key="20">
    <source>
        <dbReference type="ARBA" id="ARBA00023136"/>
    </source>
</evidence>
<evidence type="ECO:0000256" key="15">
    <source>
        <dbReference type="ARBA" id="ARBA00022807"/>
    </source>
</evidence>
<dbReference type="GO" id="GO:0005198">
    <property type="term" value="F:structural molecule activity"/>
    <property type="evidence" value="ECO:0007669"/>
    <property type="project" value="InterPro"/>
</dbReference>
<reference evidence="26" key="1">
    <citation type="submission" date="2020-01" db="EMBL/GenBank/DDBJ databases">
        <title>Viral genomes from wild and zoo birds in China.</title>
        <authorList>
            <person name="Zhao M."/>
            <person name="Shan L.T."/>
            <person name="Yang X.S."/>
            <person name="Zhang W."/>
        </authorList>
    </citation>
    <scope>NUCLEOTIDE SEQUENCE</scope>
    <source>
        <strain evidence="26">Rob114shi1</strain>
    </source>
</reference>
<accession>A0A6M3YU25</accession>
<dbReference type="Gene3D" id="2.60.120.20">
    <property type="match status" value="3"/>
</dbReference>
<dbReference type="InterPro" id="IPR044067">
    <property type="entry name" value="PCV_3C_PRO"/>
</dbReference>
<keyword evidence="9" id="KW-0645">Protease</keyword>
<keyword evidence="17" id="KW-0946">Virion</keyword>
<feature type="domain" description="SF3 helicase" evidence="24">
    <location>
        <begin position="1496"/>
        <end position="1659"/>
    </location>
</feature>
<evidence type="ECO:0000256" key="16">
    <source>
        <dbReference type="ARBA" id="ARBA00022840"/>
    </source>
</evidence>
<dbReference type="InterPro" id="IPR014759">
    <property type="entry name" value="Helicase_SF3_ssRNA_vir"/>
</dbReference>
<dbReference type="SUPFAM" id="SSF88633">
    <property type="entry name" value="Positive stranded ssRNA viruses"/>
    <property type="match status" value="3"/>
</dbReference>
<dbReference type="GO" id="GO:0003724">
    <property type="term" value="F:RNA helicase activity"/>
    <property type="evidence" value="ECO:0007669"/>
    <property type="project" value="InterPro"/>
</dbReference>
<dbReference type="InterPro" id="IPR029053">
    <property type="entry name" value="Viral_coat"/>
</dbReference>
<keyword evidence="6" id="KW-0191">Covalent protein-RNA linkage</keyword>
<dbReference type="InterPro" id="IPR009003">
    <property type="entry name" value="Peptidase_S1_PA"/>
</dbReference>
<dbReference type="CDD" id="cd23169">
    <property type="entry name" value="ps-ssRNAv-Picornavirales"/>
    <property type="match status" value="1"/>
</dbReference>
<evidence type="ECO:0000256" key="19">
    <source>
        <dbReference type="ARBA" id="ARBA00022953"/>
    </source>
</evidence>
<evidence type="ECO:0000256" key="2">
    <source>
        <dbReference type="ARBA" id="ARBA00004328"/>
    </source>
</evidence>
<evidence type="ECO:0000256" key="21">
    <source>
        <dbReference type="ARBA" id="ARBA00023200"/>
    </source>
</evidence>
<keyword evidence="8" id="KW-0167">Capsid protein</keyword>
<keyword evidence="14" id="KW-0347">Helicase</keyword>
<feature type="compositionally biased region" description="Basic and acidic residues" evidence="22">
    <location>
        <begin position="1131"/>
        <end position="1147"/>
    </location>
</feature>
<proteinExistence type="predicted"/>
<keyword evidence="13" id="KW-0378">Hydrolase</keyword>
<evidence type="ECO:0000313" key="26">
    <source>
        <dbReference type="EMBL" id="QJI53586.1"/>
    </source>
</evidence>
<name>A0A6M3YU25_9VIRU</name>
<evidence type="ECO:0000256" key="11">
    <source>
        <dbReference type="ARBA" id="ARBA00022695"/>
    </source>
</evidence>
<dbReference type="InterPro" id="IPR043128">
    <property type="entry name" value="Rev_trsase/Diguanyl_cyclase"/>
</dbReference>
<keyword evidence="16" id="KW-0067">ATP-binding</keyword>
<dbReference type="GO" id="GO:0019028">
    <property type="term" value="C:viral capsid"/>
    <property type="evidence" value="ECO:0007669"/>
    <property type="project" value="UniProtKB-KW"/>
</dbReference>
<feature type="region of interest" description="Disordered" evidence="22">
    <location>
        <begin position="1128"/>
        <end position="1182"/>
    </location>
</feature>
<evidence type="ECO:0000256" key="8">
    <source>
        <dbReference type="ARBA" id="ARBA00022561"/>
    </source>
</evidence>
<evidence type="ECO:0000256" key="5">
    <source>
        <dbReference type="ARBA" id="ARBA00022484"/>
    </source>
</evidence>
<dbReference type="Pfam" id="PF08762">
    <property type="entry name" value="CRPV_capsid"/>
    <property type="match status" value="1"/>
</dbReference>
<feature type="compositionally biased region" description="Basic and acidic residues" evidence="22">
    <location>
        <begin position="1155"/>
        <end position="1164"/>
    </location>
</feature>
<keyword evidence="15" id="KW-0788">Thiol protease</keyword>
<evidence type="ECO:0000256" key="7">
    <source>
        <dbReference type="ARBA" id="ARBA00022553"/>
    </source>
</evidence>
<evidence type="ECO:0000256" key="10">
    <source>
        <dbReference type="ARBA" id="ARBA00022679"/>
    </source>
</evidence>
<keyword evidence="18" id="KW-1043">Host membrane</keyword>
<dbReference type="GO" id="GO:0005524">
    <property type="term" value="F:ATP binding"/>
    <property type="evidence" value="ECO:0007669"/>
    <property type="project" value="UniProtKB-KW"/>
</dbReference>
<feature type="domain" description="RdRp catalytic" evidence="23">
    <location>
        <begin position="2784"/>
        <end position="2919"/>
    </location>
</feature>
<dbReference type="CDD" id="cd00205">
    <property type="entry name" value="rhv_like"/>
    <property type="match status" value="2"/>
</dbReference>
<dbReference type="PROSITE" id="PS51874">
    <property type="entry name" value="PCV_3C_PRO"/>
    <property type="match status" value="1"/>
</dbReference>
<dbReference type="GO" id="GO:0004197">
    <property type="term" value="F:cysteine-type endopeptidase activity"/>
    <property type="evidence" value="ECO:0007669"/>
    <property type="project" value="InterPro"/>
</dbReference>
<dbReference type="Gene3D" id="1.20.960.20">
    <property type="match status" value="1"/>
</dbReference>
<evidence type="ECO:0000256" key="4">
    <source>
        <dbReference type="ARBA" id="ARBA00020107"/>
    </source>
</evidence>
<keyword evidence="20" id="KW-0472">Membrane</keyword>
<keyword evidence="10" id="KW-0808">Transferase</keyword>
<dbReference type="EMBL" id="MN933877">
    <property type="protein sequence ID" value="QJI53586.1"/>
    <property type="molecule type" value="Genomic_RNA"/>
</dbReference>
<evidence type="ECO:0000256" key="6">
    <source>
        <dbReference type="ARBA" id="ARBA00022520"/>
    </source>
</evidence>
<dbReference type="GO" id="GO:0003723">
    <property type="term" value="F:RNA binding"/>
    <property type="evidence" value="ECO:0007669"/>
    <property type="project" value="InterPro"/>
</dbReference>
<evidence type="ECO:0000256" key="9">
    <source>
        <dbReference type="ARBA" id="ARBA00022670"/>
    </source>
</evidence>
<evidence type="ECO:0000259" key="24">
    <source>
        <dbReference type="PROSITE" id="PS51218"/>
    </source>
</evidence>
<evidence type="ECO:0000256" key="1">
    <source>
        <dbReference type="ARBA" id="ARBA00004192"/>
    </source>
</evidence>
<dbReference type="InterPro" id="IPR043502">
    <property type="entry name" value="DNA/RNA_pol_sf"/>
</dbReference>
<evidence type="ECO:0000256" key="12">
    <source>
        <dbReference type="ARBA" id="ARBA00022741"/>
    </source>
</evidence>
<dbReference type="InterPro" id="IPR033703">
    <property type="entry name" value="Rhv-like"/>
</dbReference>
<keyword evidence="11" id="KW-0548">Nucleotidyltransferase</keyword>
<dbReference type="Gene3D" id="2.40.10.10">
    <property type="entry name" value="Trypsin-like serine proteases"/>
    <property type="match status" value="1"/>
</dbReference>
<comment type="subcellular location">
    <subcellularLocation>
        <location evidence="1">Host cytoplasm</location>
    </subcellularLocation>
    <subcellularLocation>
        <location evidence="3">Host membrane</location>
    </subcellularLocation>
    <subcellularLocation>
        <location evidence="2">Virion</location>
    </subcellularLocation>
</comment>
<feature type="region of interest" description="Disordered" evidence="22">
    <location>
        <begin position="719"/>
        <end position="739"/>
    </location>
</feature>
<dbReference type="InterPro" id="IPR001676">
    <property type="entry name" value="Picornavirus_capsid"/>
</dbReference>
<dbReference type="PROSITE" id="PS51218">
    <property type="entry name" value="SF3_HELICASE_2"/>
    <property type="match status" value="1"/>
</dbReference>
<dbReference type="GO" id="GO:0006351">
    <property type="term" value="P:DNA-templated transcription"/>
    <property type="evidence" value="ECO:0007669"/>
    <property type="project" value="InterPro"/>
</dbReference>
<keyword evidence="12" id="KW-0547">Nucleotide-binding</keyword>
<organism evidence="26">
    <name type="scientific">Picornavirales sp</name>
    <dbReference type="NCBI Taxonomy" id="1955153"/>
    <lineage>
        <taxon>Viruses</taxon>
        <taxon>Riboviria</taxon>
        <taxon>Orthornavirae</taxon>
        <taxon>Pisuviricota</taxon>
        <taxon>Pisoniviricetes</taxon>
        <taxon>Picornavirales</taxon>
    </lineage>
</organism>
<evidence type="ECO:0000256" key="18">
    <source>
        <dbReference type="ARBA" id="ARBA00022870"/>
    </source>
</evidence>
<protein>
    <recommendedName>
        <fullName evidence="4">Genome polyprotein</fullName>
    </recommendedName>
</protein>
<dbReference type="InterPro" id="IPR000199">
    <property type="entry name" value="Peptidase_C3A/C3B_picornavir"/>
</dbReference>
<dbReference type="GO" id="GO:0006508">
    <property type="term" value="P:proteolysis"/>
    <property type="evidence" value="ECO:0007669"/>
    <property type="project" value="UniProtKB-KW"/>
</dbReference>
<dbReference type="GO" id="GO:0003968">
    <property type="term" value="F:RNA-directed RNA polymerase activity"/>
    <property type="evidence" value="ECO:0007669"/>
    <property type="project" value="UniProtKB-KW"/>
</dbReference>
<evidence type="ECO:0000256" key="13">
    <source>
        <dbReference type="ARBA" id="ARBA00022801"/>
    </source>
</evidence>
<dbReference type="InterPro" id="IPR000605">
    <property type="entry name" value="Helicase_SF3_ssDNA/RNA_vir"/>
</dbReference>
<dbReference type="InterPro" id="IPR001205">
    <property type="entry name" value="RNA-dir_pol_C"/>
</dbReference>
<evidence type="ECO:0000259" key="23">
    <source>
        <dbReference type="PROSITE" id="PS50507"/>
    </source>
</evidence>
<dbReference type="Gene3D" id="3.30.70.270">
    <property type="match status" value="1"/>
</dbReference>
<evidence type="ECO:0000259" key="25">
    <source>
        <dbReference type="PROSITE" id="PS51874"/>
    </source>
</evidence>
<keyword evidence="7" id="KW-0597">Phosphoprotein</keyword>
<keyword evidence="5" id="KW-0696">RNA-directed RNA polymerase</keyword>
<dbReference type="GO" id="GO:0039694">
    <property type="term" value="P:viral RNA genome replication"/>
    <property type="evidence" value="ECO:0007669"/>
    <property type="project" value="InterPro"/>
</dbReference>
<dbReference type="Pfam" id="PF00910">
    <property type="entry name" value="RNA_helicase"/>
    <property type="match status" value="1"/>
</dbReference>